<reference evidence="1 2" key="1">
    <citation type="submission" date="2016-07" db="EMBL/GenBank/DDBJ databases">
        <title>Comparative genomics of the Campylobacter concisus group.</title>
        <authorList>
            <person name="Miller W.G."/>
            <person name="Yee E."/>
            <person name="Chapman M.H."/>
            <person name="Huynh S."/>
            <person name="Bono J.L."/>
            <person name="On S.L.W."/>
            <person name="StLeger J."/>
            <person name="Foster G."/>
            <person name="Parker C.T."/>
        </authorList>
    </citation>
    <scope>NUCLEOTIDE SEQUENCE [LARGE SCALE GENOMIC DNA]</scope>
    <source>
        <strain evidence="1 2">ATCC 33238</strain>
    </source>
</reference>
<dbReference type="InterPro" id="IPR030955">
    <property type="entry name" value="CHP04423"/>
</dbReference>
<name>A0A6G5QPI2_CAMRE</name>
<evidence type="ECO:0000313" key="1">
    <source>
        <dbReference type="EMBL" id="QCD47507.1"/>
    </source>
</evidence>
<gene>
    <name evidence="1" type="ORF">CRECT_1887</name>
</gene>
<proteinExistence type="predicted"/>
<dbReference type="RefSeq" id="WP_004318582.1">
    <property type="nucleotide sequence ID" value="NZ_CAUTXX010000117.1"/>
</dbReference>
<organism evidence="1 2">
    <name type="scientific">Campylobacter rectus</name>
    <name type="common">Wolinella recta</name>
    <dbReference type="NCBI Taxonomy" id="203"/>
    <lineage>
        <taxon>Bacteria</taxon>
        <taxon>Pseudomonadati</taxon>
        <taxon>Campylobacterota</taxon>
        <taxon>Epsilonproteobacteria</taxon>
        <taxon>Campylobacterales</taxon>
        <taxon>Campylobacteraceae</taxon>
        <taxon>Campylobacter</taxon>
    </lineage>
</organism>
<dbReference type="AlphaFoldDB" id="A0A6G5QPI2"/>
<dbReference type="KEGG" id="crx:CRECT_1887"/>
<dbReference type="Proteomes" id="UP000502377">
    <property type="component" value="Chromosome"/>
</dbReference>
<dbReference type="EMBL" id="CP012543">
    <property type="protein sequence ID" value="QCD47507.1"/>
    <property type="molecule type" value="Genomic_DNA"/>
</dbReference>
<dbReference type="NCBIfam" id="TIGR04423">
    <property type="entry name" value="casT3_TIGR04423"/>
    <property type="match status" value="1"/>
</dbReference>
<accession>A0A6G5QPI2</accession>
<sequence>MRKNRDEILRYVNENLKGYEGYIQLMGEKIDEKHLFLAGERAPSLGKDELIYEAHFFNANLKKSISIRQINDAWFIDEAELRGVNLDPKENPNVKEFHSKFKPEFSTKFKDVKIKMVQIWDKQEDKYCENLKVSRLQKIVFAGFKKDKK</sequence>
<protein>
    <submittedName>
        <fullName evidence="1">CRISPR/Cas system-associated protein, type III (TIGR04423 family)</fullName>
    </submittedName>
</protein>
<evidence type="ECO:0000313" key="2">
    <source>
        <dbReference type="Proteomes" id="UP000502377"/>
    </source>
</evidence>